<dbReference type="AlphaFoldDB" id="A0A382G9K2"/>
<proteinExistence type="predicted"/>
<reference evidence="1" key="1">
    <citation type="submission" date="2018-05" db="EMBL/GenBank/DDBJ databases">
        <authorList>
            <person name="Lanie J.A."/>
            <person name="Ng W.-L."/>
            <person name="Kazmierczak K.M."/>
            <person name="Andrzejewski T.M."/>
            <person name="Davidsen T.M."/>
            <person name="Wayne K.J."/>
            <person name="Tettelin H."/>
            <person name="Glass J.I."/>
            <person name="Rusch D."/>
            <person name="Podicherti R."/>
            <person name="Tsui H.-C.T."/>
            <person name="Winkler M.E."/>
        </authorList>
    </citation>
    <scope>NUCLEOTIDE SEQUENCE</scope>
</reference>
<sequence>MLPSEVFFKGTKSVKKIIILGLLLAFSKNSLTQDLIIANGRIIDGNGGFIEQGAITISDGRIIS</sequence>
<dbReference type="InterPro" id="IPR011059">
    <property type="entry name" value="Metal-dep_hydrolase_composite"/>
</dbReference>
<accession>A0A382G9K2</accession>
<dbReference type="GO" id="GO:0016810">
    <property type="term" value="F:hydrolase activity, acting on carbon-nitrogen (but not peptide) bonds"/>
    <property type="evidence" value="ECO:0007669"/>
    <property type="project" value="InterPro"/>
</dbReference>
<name>A0A382G9K2_9ZZZZ</name>
<gene>
    <name evidence="1" type="ORF">METZ01_LOCUS224784</name>
</gene>
<evidence type="ECO:0000313" key="1">
    <source>
        <dbReference type="EMBL" id="SVB71930.1"/>
    </source>
</evidence>
<dbReference type="SUPFAM" id="SSF51338">
    <property type="entry name" value="Composite domain of metallo-dependent hydrolases"/>
    <property type="match status" value="1"/>
</dbReference>
<dbReference type="Gene3D" id="2.30.40.10">
    <property type="entry name" value="Urease, subunit C, domain 1"/>
    <property type="match status" value="1"/>
</dbReference>
<dbReference type="EMBL" id="UINC01054343">
    <property type="protein sequence ID" value="SVB71930.1"/>
    <property type="molecule type" value="Genomic_DNA"/>
</dbReference>
<organism evidence="1">
    <name type="scientific">marine metagenome</name>
    <dbReference type="NCBI Taxonomy" id="408172"/>
    <lineage>
        <taxon>unclassified sequences</taxon>
        <taxon>metagenomes</taxon>
        <taxon>ecological metagenomes</taxon>
    </lineage>
</organism>
<protein>
    <submittedName>
        <fullName evidence="1">Uncharacterized protein</fullName>
    </submittedName>
</protein>
<feature type="non-terminal residue" evidence="1">
    <location>
        <position position="64"/>
    </location>
</feature>